<protein>
    <submittedName>
        <fullName evidence="1">Uncharacterized protein</fullName>
    </submittedName>
</protein>
<accession>A0AAJ0G3T9</accession>
<proteinExistence type="predicted"/>
<dbReference type="AlphaFoldDB" id="A0AAJ0G3T9"/>
<dbReference type="Pfam" id="PF11927">
    <property type="entry name" value="HODM_asu-like"/>
    <property type="match status" value="1"/>
</dbReference>
<reference evidence="1" key="1">
    <citation type="submission" date="2023-06" db="EMBL/GenBank/DDBJ databases">
        <title>Conoideocrella luteorostrata (Hypocreales: Clavicipitaceae), a potential biocontrol fungus for elongate hemlock scale in United States Christmas tree production areas.</title>
        <authorList>
            <person name="Barrett H."/>
            <person name="Lovett B."/>
            <person name="Macias A.M."/>
            <person name="Stajich J.E."/>
            <person name="Kasson M.T."/>
        </authorList>
    </citation>
    <scope>NUCLEOTIDE SEQUENCE</scope>
    <source>
        <strain evidence="1">ARSEF 14590</strain>
    </source>
</reference>
<evidence type="ECO:0000313" key="1">
    <source>
        <dbReference type="EMBL" id="KAK2616283.1"/>
    </source>
</evidence>
<organism evidence="1 2">
    <name type="scientific">Conoideocrella luteorostrata</name>
    <dbReference type="NCBI Taxonomy" id="1105319"/>
    <lineage>
        <taxon>Eukaryota</taxon>
        <taxon>Fungi</taxon>
        <taxon>Dikarya</taxon>
        <taxon>Ascomycota</taxon>
        <taxon>Pezizomycotina</taxon>
        <taxon>Sordariomycetes</taxon>
        <taxon>Hypocreomycetidae</taxon>
        <taxon>Hypocreales</taxon>
        <taxon>Clavicipitaceae</taxon>
        <taxon>Conoideocrella</taxon>
    </lineage>
</organism>
<evidence type="ECO:0000313" key="2">
    <source>
        <dbReference type="Proteomes" id="UP001251528"/>
    </source>
</evidence>
<dbReference type="EMBL" id="JASWJB010000007">
    <property type="protein sequence ID" value="KAK2616283.1"/>
    <property type="molecule type" value="Genomic_DNA"/>
</dbReference>
<comment type="caution">
    <text evidence="1">The sequence shown here is derived from an EMBL/GenBank/DDBJ whole genome shotgun (WGS) entry which is preliminary data.</text>
</comment>
<name>A0AAJ0G3T9_9HYPO</name>
<keyword evidence="2" id="KW-1185">Reference proteome</keyword>
<dbReference type="InterPro" id="IPR021848">
    <property type="entry name" value="HODM_asu-like"/>
</dbReference>
<dbReference type="Proteomes" id="UP001251528">
    <property type="component" value="Unassembled WGS sequence"/>
</dbReference>
<sequence length="185" mass="20724">MFEVSSDGSSFTNLVTATSYPTQPPIDTALALRNLGEIVEEDMFLLKPTSAGHRLVAYVCCFPSGFDPSEKLGKLLKDIHGPVPGYEKIGPSMERFFCKLEAGKPVKRTNTFLRCELQTLSRLARSQNILFNFKTYQYNIADIKAEGRGNEFADAIEGLKKGNVPDMWKYKGAPKWAVDVCKYLR</sequence>
<gene>
    <name evidence="1" type="ORF">QQS21_000717</name>
</gene>